<dbReference type="RefSeq" id="WP_109839609.1">
    <property type="nucleotide sequence ID" value="NZ_QGKM01000087.1"/>
</dbReference>
<comment type="caution">
    <text evidence="3">The sequence shown here is derived from an EMBL/GenBank/DDBJ whole genome shotgun (WGS) entry which is preliminary data.</text>
</comment>
<reference evidence="3 4" key="1">
    <citation type="submission" date="2018-05" db="EMBL/GenBank/DDBJ databases">
        <title>Leucothrix arctica sp. nov., isolated from Arctic seawater.</title>
        <authorList>
            <person name="Choi A."/>
            <person name="Baek K."/>
        </authorList>
    </citation>
    <scope>NUCLEOTIDE SEQUENCE [LARGE SCALE GENOMIC DNA]</scope>
    <source>
        <strain evidence="3 4">JCM 18388</strain>
    </source>
</reference>
<dbReference type="PROSITE" id="PS51257">
    <property type="entry name" value="PROKAR_LIPOPROTEIN"/>
    <property type="match status" value="1"/>
</dbReference>
<dbReference type="Proteomes" id="UP000245539">
    <property type="component" value="Unassembled WGS sequence"/>
</dbReference>
<evidence type="ECO:0000259" key="2">
    <source>
        <dbReference type="Pfam" id="PF21347"/>
    </source>
</evidence>
<evidence type="ECO:0000313" key="4">
    <source>
        <dbReference type="Proteomes" id="UP000245539"/>
    </source>
</evidence>
<dbReference type="AlphaFoldDB" id="A0A317C825"/>
<protein>
    <recommendedName>
        <fullName evidence="2">DUF3108 domain-containing protein</fullName>
    </recommendedName>
</protein>
<feature type="chain" id="PRO_5016384648" description="DUF3108 domain-containing protein" evidence="1">
    <location>
        <begin position="27"/>
        <end position="238"/>
    </location>
</feature>
<evidence type="ECO:0000256" key="1">
    <source>
        <dbReference type="SAM" id="SignalP"/>
    </source>
</evidence>
<proteinExistence type="predicted"/>
<dbReference type="EMBL" id="QGKM01000087">
    <property type="protein sequence ID" value="PWQ92460.1"/>
    <property type="molecule type" value="Genomic_DNA"/>
</dbReference>
<organism evidence="3 4">
    <name type="scientific">Leucothrix pacifica</name>
    <dbReference type="NCBI Taxonomy" id="1247513"/>
    <lineage>
        <taxon>Bacteria</taxon>
        <taxon>Pseudomonadati</taxon>
        <taxon>Pseudomonadota</taxon>
        <taxon>Gammaproteobacteria</taxon>
        <taxon>Thiotrichales</taxon>
        <taxon>Thiotrichaceae</taxon>
        <taxon>Leucothrix</taxon>
    </lineage>
</organism>
<keyword evidence="4" id="KW-1185">Reference proteome</keyword>
<gene>
    <name evidence="3" type="ORF">DKW60_20915</name>
</gene>
<keyword evidence="1" id="KW-0732">Signal</keyword>
<accession>A0A317C825</accession>
<feature type="domain" description="DUF3108" evidence="2">
    <location>
        <begin position="150"/>
        <end position="215"/>
    </location>
</feature>
<dbReference type="Gene3D" id="2.40.360.20">
    <property type="match status" value="1"/>
</dbReference>
<dbReference type="InterPro" id="IPR049279">
    <property type="entry name" value="DUF3108-like"/>
</dbReference>
<name>A0A317C825_9GAMM</name>
<feature type="signal peptide" evidence="1">
    <location>
        <begin position="1"/>
        <end position="26"/>
    </location>
</feature>
<dbReference type="Pfam" id="PF21347">
    <property type="entry name" value="DUF3108_like"/>
    <property type="match status" value="1"/>
</dbReference>
<dbReference type="OrthoDB" id="9770643at2"/>
<sequence length="238" mass="27237">MPRLLKNALFTLLVLGITACSTEPDATDYFPLDKGLSWRYHYQLITPSDKQKQGIYTVTNIGTTEINNQMMSIRRTNDNRDYYLMRKTDGIYRYASRTLFETHPVVDDPPRMVLPLPTDDSDRRWSSTTTSYVINMVGPSTIVSANAIQDFVMNYRIVSRDETVEVAAGKFENCLLVEGEATLTMFADPLTGYQDIPIKTREWYAPGVGLVKLERTEPLDARVFKGGRYVFELVEFSW</sequence>
<evidence type="ECO:0000313" key="3">
    <source>
        <dbReference type="EMBL" id="PWQ92460.1"/>
    </source>
</evidence>